<dbReference type="AlphaFoldDB" id="K6ZJA1"/>
<dbReference type="Proteomes" id="UP000006251">
    <property type="component" value="Unassembled WGS sequence"/>
</dbReference>
<protein>
    <recommendedName>
        <fullName evidence="3">Calcineurin-like phosphoesterase domain-containing protein</fullName>
    </recommendedName>
</protein>
<accession>K6ZJA1</accession>
<dbReference type="Gene3D" id="3.60.21.10">
    <property type="match status" value="1"/>
</dbReference>
<dbReference type="OrthoDB" id="7550081at2"/>
<dbReference type="SUPFAM" id="SSF56300">
    <property type="entry name" value="Metallo-dependent phosphatases"/>
    <property type="match status" value="1"/>
</dbReference>
<dbReference type="RefSeq" id="WP_006011432.1">
    <property type="nucleotide sequence ID" value="NZ_AUAV01000012.1"/>
</dbReference>
<evidence type="ECO:0008006" key="3">
    <source>
        <dbReference type="Google" id="ProtNLM"/>
    </source>
</evidence>
<comment type="caution">
    <text evidence="1">The sequence shown here is derived from an EMBL/GenBank/DDBJ whole genome shotgun (WGS) entry which is preliminary data.</text>
</comment>
<organism evidence="1 2">
    <name type="scientific">Brumicola pallidula DSM 14239 = ACAM 615</name>
    <dbReference type="NCBI Taxonomy" id="1121922"/>
    <lineage>
        <taxon>Bacteria</taxon>
        <taxon>Pseudomonadati</taxon>
        <taxon>Pseudomonadota</taxon>
        <taxon>Gammaproteobacteria</taxon>
        <taxon>Alteromonadales</taxon>
        <taxon>Alteromonadaceae</taxon>
        <taxon>Brumicola</taxon>
    </lineage>
</organism>
<sequence>MLVKINDSLFVHGGFHPELVNEKISLLMINNIFKEHLIETQLEAPRLGMAKFLHTINGPIWYRGYFNEIKATSSEIDRLLAHFDVARIVVGHTSQELVISRYQGKVIGIDTSIKRGHNGEVLFLNGDRKWRGSLQGDVLPLLINGG</sequence>
<dbReference type="PANTHER" id="PTHR46546:SF4">
    <property type="entry name" value="SHEWANELLA-LIKE PROTEIN PHOSPHATASE 1"/>
    <property type="match status" value="1"/>
</dbReference>
<dbReference type="STRING" id="1121922.GCA_000428905_02410"/>
<name>K6ZJA1_9ALTE</name>
<dbReference type="EMBL" id="BAEQ01000037">
    <property type="protein sequence ID" value="GAC28963.1"/>
    <property type="molecule type" value="Genomic_DNA"/>
</dbReference>
<gene>
    <name evidence="1" type="ORF">GPAL_2102</name>
</gene>
<evidence type="ECO:0000313" key="1">
    <source>
        <dbReference type="EMBL" id="GAC28963.1"/>
    </source>
</evidence>
<evidence type="ECO:0000313" key="2">
    <source>
        <dbReference type="Proteomes" id="UP000006251"/>
    </source>
</evidence>
<dbReference type="PANTHER" id="PTHR46546">
    <property type="entry name" value="SHEWANELLA-LIKE PROTEIN PHOSPHATASE 1"/>
    <property type="match status" value="1"/>
</dbReference>
<reference evidence="2" key="1">
    <citation type="journal article" date="2014" name="Environ. Microbiol.">
        <title>Comparative genomics of the marine bacterial genus Glaciecola reveals the high degree of genomic diversity and genomic characteristic for cold adaptation.</title>
        <authorList>
            <person name="Qin Q.L."/>
            <person name="Xie B.B."/>
            <person name="Yu Y."/>
            <person name="Shu Y.L."/>
            <person name="Rong J.C."/>
            <person name="Zhang Y.J."/>
            <person name="Zhao D.L."/>
            <person name="Chen X.L."/>
            <person name="Zhang X.Y."/>
            <person name="Chen B."/>
            <person name="Zhou B.C."/>
            <person name="Zhang Y.Z."/>
        </authorList>
    </citation>
    <scope>NUCLEOTIDE SEQUENCE [LARGE SCALE GENOMIC DNA]</scope>
    <source>
        <strain evidence="2">ACAM 615</strain>
    </source>
</reference>
<keyword evidence="2" id="KW-1185">Reference proteome</keyword>
<proteinExistence type="predicted"/>
<dbReference type="InterPro" id="IPR029052">
    <property type="entry name" value="Metallo-depent_PP-like"/>
</dbReference>